<feature type="signal peptide" evidence="2">
    <location>
        <begin position="1"/>
        <end position="29"/>
    </location>
</feature>
<dbReference type="PANTHER" id="PTHR30332:SF17">
    <property type="entry name" value="TYPE IV PILIATION SYSTEM PROTEIN DR_0774-RELATED"/>
    <property type="match status" value="1"/>
</dbReference>
<dbReference type="PRINTS" id="PR01032">
    <property type="entry name" value="PHAGEIV"/>
</dbReference>
<feature type="domain" description="Pilus formation protein N-terminal" evidence="4">
    <location>
        <begin position="59"/>
        <end position="126"/>
    </location>
</feature>
<dbReference type="AlphaFoldDB" id="A0A5B9QNL9"/>
<name>A0A5B9QNL9_9BACT</name>
<dbReference type="Proteomes" id="UP000325286">
    <property type="component" value="Chromosome"/>
</dbReference>
<protein>
    <submittedName>
        <fullName evidence="5">Type II secretion system protein D</fullName>
    </submittedName>
</protein>
<dbReference type="RefSeq" id="WP_238388749.1">
    <property type="nucleotide sequence ID" value="NZ_CP042914.1"/>
</dbReference>
<dbReference type="PRINTS" id="PR00811">
    <property type="entry name" value="BCTERIALGSPD"/>
</dbReference>
<gene>
    <name evidence="5" type="primary">gspD</name>
    <name evidence="5" type="ORF">UC8_14870</name>
</gene>
<evidence type="ECO:0000259" key="3">
    <source>
        <dbReference type="Pfam" id="PF00263"/>
    </source>
</evidence>
<evidence type="ECO:0000256" key="2">
    <source>
        <dbReference type="SAM" id="SignalP"/>
    </source>
</evidence>
<feature type="domain" description="Type II/III secretion system secretin-like" evidence="3">
    <location>
        <begin position="270"/>
        <end position="429"/>
    </location>
</feature>
<dbReference type="KEGG" id="rul:UC8_14870"/>
<dbReference type="Pfam" id="PF00263">
    <property type="entry name" value="Secretin"/>
    <property type="match status" value="1"/>
</dbReference>
<accession>A0A5B9QNL9</accession>
<dbReference type="InterPro" id="IPR001775">
    <property type="entry name" value="GspD/PilQ"/>
</dbReference>
<dbReference type="Pfam" id="PF13629">
    <property type="entry name" value="T2SS-T3SS_pil_N"/>
    <property type="match status" value="1"/>
</dbReference>
<dbReference type="GO" id="GO:0015627">
    <property type="term" value="C:type II protein secretion system complex"/>
    <property type="evidence" value="ECO:0007669"/>
    <property type="project" value="TreeGrafter"/>
</dbReference>
<organism evidence="5 6">
    <name type="scientific">Roseimaritima ulvae</name>
    <dbReference type="NCBI Taxonomy" id="980254"/>
    <lineage>
        <taxon>Bacteria</taxon>
        <taxon>Pseudomonadati</taxon>
        <taxon>Planctomycetota</taxon>
        <taxon>Planctomycetia</taxon>
        <taxon>Pirellulales</taxon>
        <taxon>Pirellulaceae</taxon>
        <taxon>Roseimaritima</taxon>
    </lineage>
</organism>
<evidence type="ECO:0000313" key="6">
    <source>
        <dbReference type="Proteomes" id="UP000325286"/>
    </source>
</evidence>
<dbReference type="PANTHER" id="PTHR30332">
    <property type="entry name" value="PROBABLE GENERAL SECRETION PATHWAY PROTEIN D"/>
    <property type="match status" value="1"/>
</dbReference>
<comment type="similarity">
    <text evidence="1">Belongs to the bacterial secretin family.</text>
</comment>
<proteinExistence type="inferred from homology"/>
<dbReference type="InterPro" id="IPR032789">
    <property type="entry name" value="T2SS-T3SS_pil_N"/>
</dbReference>
<evidence type="ECO:0000313" key="5">
    <source>
        <dbReference type="EMBL" id="QEG39492.1"/>
    </source>
</evidence>
<dbReference type="InterPro" id="IPR050810">
    <property type="entry name" value="Bact_Secretion_Sys_Channel"/>
</dbReference>
<dbReference type="EMBL" id="CP042914">
    <property type="protein sequence ID" value="QEG39492.1"/>
    <property type="molecule type" value="Genomic_DNA"/>
</dbReference>
<keyword evidence="6" id="KW-1185">Reference proteome</keyword>
<feature type="chain" id="PRO_5022685853" evidence="2">
    <location>
        <begin position="30"/>
        <end position="533"/>
    </location>
</feature>
<reference evidence="5 6" key="1">
    <citation type="submission" date="2019-08" db="EMBL/GenBank/DDBJ databases">
        <title>Deep-cultivation of Planctomycetes and their phenomic and genomic characterization uncovers novel biology.</title>
        <authorList>
            <person name="Wiegand S."/>
            <person name="Jogler M."/>
            <person name="Boedeker C."/>
            <person name="Pinto D."/>
            <person name="Vollmers J."/>
            <person name="Rivas-Marin E."/>
            <person name="Kohn T."/>
            <person name="Peeters S.H."/>
            <person name="Heuer A."/>
            <person name="Rast P."/>
            <person name="Oberbeckmann S."/>
            <person name="Bunk B."/>
            <person name="Jeske O."/>
            <person name="Meyerdierks A."/>
            <person name="Storesund J.E."/>
            <person name="Kallscheuer N."/>
            <person name="Luecker S."/>
            <person name="Lage O.M."/>
            <person name="Pohl T."/>
            <person name="Merkel B.J."/>
            <person name="Hornburger P."/>
            <person name="Mueller R.-W."/>
            <person name="Bruemmer F."/>
            <person name="Labrenz M."/>
            <person name="Spormann A.M."/>
            <person name="Op den Camp H."/>
            <person name="Overmann J."/>
            <person name="Amann R."/>
            <person name="Jetten M.S.M."/>
            <person name="Mascher T."/>
            <person name="Medema M.H."/>
            <person name="Devos D.P."/>
            <person name="Kaster A.-K."/>
            <person name="Ovreas L."/>
            <person name="Rohde M."/>
            <person name="Galperin M.Y."/>
            <person name="Jogler C."/>
        </authorList>
    </citation>
    <scope>NUCLEOTIDE SEQUENCE [LARGE SCALE GENOMIC DNA]</scope>
    <source>
        <strain evidence="5 6">UC8</strain>
    </source>
</reference>
<keyword evidence="2" id="KW-0732">Signal</keyword>
<dbReference type="InterPro" id="IPR004846">
    <property type="entry name" value="T2SS/T3SS_dom"/>
</dbReference>
<sequence precursor="true">MIYKRYTAHAAICLLLFVAAPAATTPCLAQGGAAAGANAGGMLASTSAGVNYNVTQPVERLEMIVKSSRILTLDKRVPRFQVHNEQILGATPVSQNQIQVHGKTPGTTQLNLWDADDQLYTVDIVVLADAREVEGILGTQLPLASLRVTPLNKGAIVSGTVTNVDDVDRAVLIVEQFYANVVNNIRVVGVQQVLLHTKIMEVSRTKLRDVGIDWSLRNPGGIDGYVSAPGGLINAPASPLTGSPTAIAFQADARTTFGLGSYNFEALIKALRQNDLIKVLAEPTVVATHGRPARFIVGGKVPYLVPSQQGVTVNYEEFGTSVDFLPFVVGPGRIRLEVRPEVSEPDPSRGLTLDGTSVPGFRSRYVETAVEMQAGQTLAIAGLLQNRVESSTAAVPFLGELPYIGTAFRRVSETENEIELLILVTPELVDAMDPHEVPPGGPGLNSTTPSDCEMIIKGHIEVPAYNACNDCVDGGFPAGPMLEGSGMYEAGMHGVEVQGAGPVYSQELPAGAVVPQSQGTVVGQGVTVLSPAE</sequence>
<evidence type="ECO:0000256" key="1">
    <source>
        <dbReference type="RuleBase" id="RU004003"/>
    </source>
</evidence>
<evidence type="ECO:0000259" key="4">
    <source>
        <dbReference type="Pfam" id="PF13629"/>
    </source>
</evidence>
<dbReference type="GO" id="GO:0009306">
    <property type="term" value="P:protein secretion"/>
    <property type="evidence" value="ECO:0007669"/>
    <property type="project" value="InterPro"/>
</dbReference>